<dbReference type="KEGG" id="gsu:GSU0573"/>
<dbReference type="Pfam" id="PF08240">
    <property type="entry name" value="ADH_N"/>
    <property type="match status" value="1"/>
</dbReference>
<keyword evidence="9" id="KW-1185">Reference proteome</keyword>
<dbReference type="CDD" id="cd08298">
    <property type="entry name" value="CAD2"/>
    <property type="match status" value="1"/>
</dbReference>
<comment type="cofactor">
    <cofactor evidence="1">
        <name>Zn(2+)</name>
        <dbReference type="ChEBI" id="CHEBI:29105"/>
    </cofactor>
</comment>
<evidence type="ECO:0000256" key="6">
    <source>
        <dbReference type="ARBA" id="ARBA00023002"/>
    </source>
</evidence>
<dbReference type="GO" id="GO:0016616">
    <property type="term" value="F:oxidoreductase activity, acting on the CH-OH group of donors, NAD or NADP as acceptor"/>
    <property type="evidence" value="ECO:0000318"/>
    <property type="project" value="GO_Central"/>
</dbReference>
<sequence>MRAMLFEEVGKPLRPVRVPVPEPGPGEVLLKVHACGICRTDVHIVDGELTEPALPLIPGHQIVGSVAKLGEGVERFREGTRVGVPWLGATCGACRYCRSGRENLCDHARFTGYQRDGGFAEFTVADARFCFPIPGGYPDLQAAPLLCAGLIGYRSLVMAGEGERLGIYGFGAAAHIVTQVARFRGWRVYAFTRPDDRAGQAFAREMGAVWAGASHERPPEELDAAIIFAPAGELVPAALRAVGKGGVVVCGGIHMSDIPPIPYDILWGERSIRSVANLTRRDGEEFLALAPKVPVRTEVTAYPLSAANEALDDLRRGRLRGAGVLVIDEG</sequence>
<evidence type="ECO:0000313" key="8">
    <source>
        <dbReference type="EMBL" id="AAR33904.1"/>
    </source>
</evidence>
<reference evidence="8 9" key="1">
    <citation type="journal article" date="2003" name="Science">
        <title>Genome of Geobacter sulfurreducens: metal reduction in subsurface environments.</title>
        <authorList>
            <person name="Methe B.A."/>
            <person name="Nelson K.E."/>
            <person name="Eisen J.A."/>
            <person name="Paulsen I.T."/>
            <person name="Nelson W."/>
            <person name="Heidelberg J.F."/>
            <person name="Wu D."/>
            <person name="Wu M."/>
            <person name="Ward N."/>
            <person name="Beanan M.J."/>
            <person name="Dodson R.J."/>
            <person name="Madupu R."/>
            <person name="Brinkac L.M."/>
            <person name="Daugherty S.C."/>
            <person name="DeBoy R.T."/>
            <person name="Durkin A.S."/>
            <person name="Gwinn M."/>
            <person name="Kolonay J.F."/>
            <person name="Sullivan S.A."/>
            <person name="Haft D.H."/>
            <person name="Selengut J."/>
            <person name="Davidsen T.M."/>
            <person name="Zafar N."/>
            <person name="White O."/>
            <person name="Tran B."/>
            <person name="Romero C."/>
            <person name="Forberger H.A."/>
            <person name="Weidman J."/>
            <person name="Khouri H."/>
            <person name="Feldblyum T.V."/>
            <person name="Utterback T.R."/>
            <person name="Van Aken S.E."/>
            <person name="Lovley D.R."/>
            <person name="Fraser C.M."/>
        </authorList>
    </citation>
    <scope>NUCLEOTIDE SEQUENCE [LARGE SCALE GENOMIC DNA]</scope>
    <source>
        <strain evidence="9">ATCC 51573 / DSM 12127 / PCA</strain>
    </source>
</reference>
<dbReference type="STRING" id="243231.GSU0573"/>
<dbReference type="FunCoup" id="Q74FN3">
    <property type="interactions" value="132"/>
</dbReference>
<comment type="similarity">
    <text evidence="2">Belongs to the zinc-containing alcohol dehydrogenase family.</text>
</comment>
<dbReference type="SUPFAM" id="SSF50129">
    <property type="entry name" value="GroES-like"/>
    <property type="match status" value="1"/>
</dbReference>
<dbReference type="Gene3D" id="3.40.50.720">
    <property type="entry name" value="NAD(P)-binding Rossmann-like Domain"/>
    <property type="match status" value="1"/>
</dbReference>
<dbReference type="AlphaFoldDB" id="Q74FN3"/>
<evidence type="ECO:0000256" key="1">
    <source>
        <dbReference type="ARBA" id="ARBA00001947"/>
    </source>
</evidence>
<dbReference type="InterPro" id="IPR036291">
    <property type="entry name" value="NAD(P)-bd_dom_sf"/>
</dbReference>
<protein>
    <recommendedName>
        <fullName evidence="3">alcohol dehydrogenase</fullName>
        <ecNumber evidence="3">1.1.1.1</ecNumber>
    </recommendedName>
</protein>
<organism evidence="8 9">
    <name type="scientific">Geobacter sulfurreducens (strain ATCC 51573 / DSM 12127 / PCA)</name>
    <dbReference type="NCBI Taxonomy" id="243231"/>
    <lineage>
        <taxon>Bacteria</taxon>
        <taxon>Pseudomonadati</taxon>
        <taxon>Thermodesulfobacteriota</taxon>
        <taxon>Desulfuromonadia</taxon>
        <taxon>Geobacterales</taxon>
        <taxon>Geobacteraceae</taxon>
        <taxon>Geobacter</taxon>
    </lineage>
</organism>
<accession>Q74FN3</accession>
<evidence type="ECO:0000256" key="5">
    <source>
        <dbReference type="ARBA" id="ARBA00022833"/>
    </source>
</evidence>
<dbReference type="InterPro" id="IPR013154">
    <property type="entry name" value="ADH-like_N"/>
</dbReference>
<evidence type="ECO:0000256" key="4">
    <source>
        <dbReference type="ARBA" id="ARBA00022723"/>
    </source>
</evidence>
<reference evidence="8 9" key="2">
    <citation type="journal article" date="2012" name="BMC Genomics">
        <title>Comparative genomic analysis of Geobacter sulfurreducens KN400, a strain with enhanced capacity for extracellular electron transfer and electricity production.</title>
        <authorList>
            <person name="Butler J.E."/>
            <person name="Young N.D."/>
            <person name="Aklujkar M."/>
            <person name="Lovley D.R."/>
        </authorList>
    </citation>
    <scope>NUCLEOTIDE SEQUENCE [LARGE SCALE GENOMIC DNA]</scope>
    <source>
        <strain evidence="9">ATCC 51573 / DSM 12127 / PCA</strain>
    </source>
</reference>
<dbReference type="InterPro" id="IPR020843">
    <property type="entry name" value="ER"/>
</dbReference>
<dbReference type="PANTHER" id="PTHR42940:SF8">
    <property type="entry name" value="VACUOLAR PROTEIN SORTING-ASSOCIATED PROTEIN 11"/>
    <property type="match status" value="1"/>
</dbReference>
<name>Q74FN3_GEOSL</name>
<evidence type="ECO:0000313" key="9">
    <source>
        <dbReference type="Proteomes" id="UP000000577"/>
    </source>
</evidence>
<dbReference type="HOGENOM" id="CLU_026673_20_7_7"/>
<dbReference type="Proteomes" id="UP000000577">
    <property type="component" value="Chromosome"/>
</dbReference>
<dbReference type="EMBL" id="AE017180">
    <property type="protein sequence ID" value="AAR33904.1"/>
    <property type="molecule type" value="Genomic_DNA"/>
</dbReference>
<proteinExistence type="inferred from homology"/>
<dbReference type="RefSeq" id="WP_010941236.1">
    <property type="nucleotide sequence ID" value="NC_002939.5"/>
</dbReference>
<dbReference type="SMR" id="Q74FN3"/>
<feature type="domain" description="Enoyl reductase (ER)" evidence="7">
    <location>
        <begin position="10"/>
        <end position="325"/>
    </location>
</feature>
<dbReference type="eggNOG" id="COG1064">
    <property type="taxonomic scope" value="Bacteria"/>
</dbReference>
<dbReference type="GO" id="GO:0046872">
    <property type="term" value="F:metal ion binding"/>
    <property type="evidence" value="ECO:0007669"/>
    <property type="project" value="UniProtKB-KW"/>
</dbReference>
<keyword evidence="4" id="KW-0479">Metal-binding</keyword>
<dbReference type="PANTHER" id="PTHR42940">
    <property type="entry name" value="ALCOHOL DEHYDROGENASE 1-RELATED"/>
    <property type="match status" value="1"/>
</dbReference>
<evidence type="ECO:0000256" key="2">
    <source>
        <dbReference type="ARBA" id="ARBA00008072"/>
    </source>
</evidence>
<dbReference type="SUPFAM" id="SSF51735">
    <property type="entry name" value="NAD(P)-binding Rossmann-fold domains"/>
    <property type="match status" value="1"/>
</dbReference>
<keyword evidence="5" id="KW-0862">Zinc</keyword>
<gene>
    <name evidence="8" type="ordered locus">GSU0573</name>
</gene>
<dbReference type="EnsemblBacteria" id="AAR33904">
    <property type="protein sequence ID" value="AAR33904"/>
    <property type="gene ID" value="GSU0573"/>
</dbReference>
<dbReference type="OrthoDB" id="9774952at2"/>
<keyword evidence="6" id="KW-0560">Oxidoreductase</keyword>
<dbReference type="SMART" id="SM00829">
    <property type="entry name" value="PKS_ER"/>
    <property type="match status" value="1"/>
</dbReference>
<evidence type="ECO:0000259" key="7">
    <source>
        <dbReference type="SMART" id="SM00829"/>
    </source>
</evidence>
<dbReference type="PATRIC" id="fig|243231.5.peg.571"/>
<dbReference type="InParanoid" id="Q74FN3"/>
<dbReference type="NCBIfam" id="TIGR02822">
    <property type="entry name" value="adh_fam_2"/>
    <property type="match status" value="1"/>
</dbReference>
<dbReference type="GO" id="GO:0004022">
    <property type="term" value="F:alcohol dehydrogenase (NAD+) activity"/>
    <property type="evidence" value="ECO:0007669"/>
    <property type="project" value="UniProtKB-EC"/>
</dbReference>
<dbReference type="EC" id="1.1.1.1" evidence="3"/>
<dbReference type="InterPro" id="IPR011032">
    <property type="entry name" value="GroES-like_sf"/>
</dbReference>
<dbReference type="InterPro" id="IPR014187">
    <property type="entry name" value="ADH_Zn_typ-2"/>
</dbReference>
<dbReference type="Gene3D" id="3.90.180.10">
    <property type="entry name" value="Medium-chain alcohol dehydrogenases, catalytic domain"/>
    <property type="match status" value="1"/>
</dbReference>
<evidence type="ECO:0000256" key="3">
    <source>
        <dbReference type="ARBA" id="ARBA00013190"/>
    </source>
</evidence>